<gene>
    <name evidence="2" type="ORF">H9943_00675</name>
</gene>
<dbReference type="Proteomes" id="UP000824209">
    <property type="component" value="Unassembled WGS sequence"/>
</dbReference>
<reference evidence="2" key="2">
    <citation type="submission" date="2021-04" db="EMBL/GenBank/DDBJ databases">
        <authorList>
            <person name="Gilroy R."/>
        </authorList>
    </citation>
    <scope>NUCLEOTIDE SEQUENCE</scope>
    <source>
        <strain evidence="2">ChiBcec8-14828</strain>
    </source>
</reference>
<evidence type="ECO:0000313" key="2">
    <source>
        <dbReference type="EMBL" id="HJB38892.1"/>
    </source>
</evidence>
<evidence type="ECO:0000313" key="3">
    <source>
        <dbReference type="Proteomes" id="UP000824209"/>
    </source>
</evidence>
<reference evidence="2" key="1">
    <citation type="journal article" date="2021" name="PeerJ">
        <title>Extensive microbial diversity within the chicken gut microbiome revealed by metagenomics and culture.</title>
        <authorList>
            <person name="Gilroy R."/>
            <person name="Ravi A."/>
            <person name="Getino M."/>
            <person name="Pursley I."/>
            <person name="Horton D.L."/>
            <person name="Alikhan N.F."/>
            <person name="Baker D."/>
            <person name="Gharbi K."/>
            <person name="Hall N."/>
            <person name="Watson M."/>
            <person name="Adriaenssens E.M."/>
            <person name="Foster-Nyarko E."/>
            <person name="Jarju S."/>
            <person name="Secka A."/>
            <person name="Antonio M."/>
            <person name="Oren A."/>
            <person name="Chaudhuri R.R."/>
            <person name="La Ragione R."/>
            <person name="Hildebrand F."/>
            <person name="Pallen M.J."/>
        </authorList>
    </citation>
    <scope>NUCLEOTIDE SEQUENCE</scope>
    <source>
        <strain evidence="2">ChiBcec8-14828</strain>
    </source>
</reference>
<comment type="caution">
    <text evidence="2">The sequence shown here is derived from an EMBL/GenBank/DDBJ whole genome shotgun (WGS) entry which is preliminary data.</text>
</comment>
<dbReference type="AlphaFoldDB" id="A0A9D2M0U7"/>
<dbReference type="Gene3D" id="1.10.1760.20">
    <property type="match status" value="1"/>
</dbReference>
<keyword evidence="1" id="KW-0812">Transmembrane</keyword>
<accession>A0A9D2M0U7</accession>
<dbReference type="EMBL" id="DWYA01000008">
    <property type="protein sequence ID" value="HJB38892.1"/>
    <property type="molecule type" value="Genomic_DNA"/>
</dbReference>
<keyword evidence="1" id="KW-1133">Transmembrane helix</keyword>
<feature type="transmembrane region" description="Helical" evidence="1">
    <location>
        <begin position="143"/>
        <end position="167"/>
    </location>
</feature>
<feature type="transmembrane region" description="Helical" evidence="1">
    <location>
        <begin position="76"/>
        <end position="95"/>
    </location>
</feature>
<evidence type="ECO:0000256" key="1">
    <source>
        <dbReference type="SAM" id="Phobius"/>
    </source>
</evidence>
<evidence type="ECO:0008006" key="4">
    <source>
        <dbReference type="Google" id="ProtNLM"/>
    </source>
</evidence>
<protein>
    <recommendedName>
        <fullName evidence="4">ECF transporter S component</fullName>
    </recommendedName>
</protein>
<proteinExistence type="predicted"/>
<feature type="transmembrane region" description="Helical" evidence="1">
    <location>
        <begin position="107"/>
        <end position="131"/>
    </location>
</feature>
<sequence length="187" mass="19612">MKQERIQKMCIAALLCAVGILVPMISPIKVTLEPMSFTLASHVALFLAMFVSPAVALAVSVGTTLGFLLAGFAPIVVLRAAVQVIFVLVGAVWLARRGEKTCSPAVMALFGIVTGIIHGVSEAVVATLFWFGGTVDGSFLGTVVGLVGVGTLVHSMVDFYIALAIWAPVSRMVRLPLAYRPKAASQA</sequence>
<keyword evidence="1" id="KW-0472">Membrane</keyword>
<organism evidence="2 3">
    <name type="scientific">Candidatus Ruthenibacterium avium</name>
    <dbReference type="NCBI Taxonomy" id="2838751"/>
    <lineage>
        <taxon>Bacteria</taxon>
        <taxon>Bacillati</taxon>
        <taxon>Bacillota</taxon>
        <taxon>Clostridia</taxon>
        <taxon>Eubacteriales</taxon>
        <taxon>Oscillospiraceae</taxon>
        <taxon>Ruthenibacterium</taxon>
    </lineage>
</organism>
<feature type="transmembrane region" description="Helical" evidence="1">
    <location>
        <begin position="43"/>
        <end position="69"/>
    </location>
</feature>
<name>A0A9D2M0U7_9FIRM</name>